<evidence type="ECO:0000313" key="2">
    <source>
        <dbReference type="Proteomes" id="UP000192042"/>
    </source>
</evidence>
<accession>A0A1W1I3H0</accession>
<dbReference type="KEGG" id="nja:NSJP_1362"/>
<organism evidence="1 2">
    <name type="scientific">Nitrospira japonica</name>
    <dbReference type="NCBI Taxonomy" id="1325564"/>
    <lineage>
        <taxon>Bacteria</taxon>
        <taxon>Pseudomonadati</taxon>
        <taxon>Nitrospirota</taxon>
        <taxon>Nitrospiria</taxon>
        <taxon>Nitrospirales</taxon>
        <taxon>Nitrospiraceae</taxon>
        <taxon>Nitrospira</taxon>
    </lineage>
</organism>
<dbReference type="Proteomes" id="UP000192042">
    <property type="component" value="Chromosome I"/>
</dbReference>
<name>A0A1W1I3H0_9BACT</name>
<dbReference type="EMBL" id="LT828648">
    <property type="protein sequence ID" value="SLM47534.1"/>
    <property type="molecule type" value="Genomic_DNA"/>
</dbReference>
<evidence type="ECO:0000313" key="1">
    <source>
        <dbReference type="EMBL" id="SLM47534.1"/>
    </source>
</evidence>
<proteinExistence type="predicted"/>
<gene>
    <name evidence="1" type="ORF">NSJP_1362</name>
</gene>
<sequence length="99" mass="11458">MFNSLLLQFRQTVNDAQPDFVTHLHLHHLGGQTAPHAQRVFHLELHLPSAEFDKMKEQQGGQALQFVVAGVFAEIQNLGHDRRPRSRRFLSLFYRPNTD</sequence>
<dbReference type="AlphaFoldDB" id="A0A1W1I3H0"/>
<reference evidence="1 2" key="1">
    <citation type="submission" date="2017-03" db="EMBL/GenBank/DDBJ databases">
        <authorList>
            <person name="Afonso C.L."/>
            <person name="Miller P.J."/>
            <person name="Scott M.A."/>
            <person name="Spackman E."/>
            <person name="Goraichik I."/>
            <person name="Dimitrov K.M."/>
            <person name="Suarez D.L."/>
            <person name="Swayne D.E."/>
        </authorList>
    </citation>
    <scope>NUCLEOTIDE SEQUENCE [LARGE SCALE GENOMIC DNA]</scope>
    <source>
        <strain evidence="1">Genome sequencing of Nitrospira japonica strain NJ11</strain>
    </source>
</reference>
<protein>
    <submittedName>
        <fullName evidence="1">Uncharacterized protein</fullName>
    </submittedName>
</protein>
<keyword evidence="2" id="KW-1185">Reference proteome</keyword>